<dbReference type="InterPro" id="IPR001424">
    <property type="entry name" value="SOD_Cu_Zn_dom"/>
</dbReference>
<keyword evidence="1" id="KW-0479">Metal-binding</keyword>
<accession>A0A3P6R3B7</accession>
<name>A0A3P6R3B7_ANISI</name>
<keyword evidence="1" id="KW-0560">Oxidoreductase</keyword>
<keyword evidence="1" id="KW-0186">Copper</keyword>
<protein>
    <recommendedName>
        <fullName evidence="1">Superoxide dismutase [Cu-Zn]</fullName>
        <ecNumber evidence="1">1.15.1.1</ecNumber>
    </recommendedName>
</protein>
<organism evidence="3 4">
    <name type="scientific">Anisakis simplex</name>
    <name type="common">Herring worm</name>
    <dbReference type="NCBI Taxonomy" id="6269"/>
    <lineage>
        <taxon>Eukaryota</taxon>
        <taxon>Metazoa</taxon>
        <taxon>Ecdysozoa</taxon>
        <taxon>Nematoda</taxon>
        <taxon>Chromadorea</taxon>
        <taxon>Rhabditida</taxon>
        <taxon>Spirurina</taxon>
        <taxon>Ascaridomorpha</taxon>
        <taxon>Ascaridoidea</taxon>
        <taxon>Anisakidae</taxon>
        <taxon>Anisakis</taxon>
        <taxon>Anisakis simplex complex</taxon>
    </lineage>
</organism>
<dbReference type="EMBL" id="UYRR01031409">
    <property type="protein sequence ID" value="VDK49853.1"/>
    <property type="molecule type" value="Genomic_DNA"/>
</dbReference>
<evidence type="ECO:0000313" key="4">
    <source>
        <dbReference type="Proteomes" id="UP000267096"/>
    </source>
</evidence>
<dbReference type="OrthoDB" id="2015551at2759"/>
<dbReference type="Pfam" id="PF00080">
    <property type="entry name" value="Sod_Cu"/>
    <property type="match status" value="1"/>
</dbReference>
<dbReference type="InterPro" id="IPR018152">
    <property type="entry name" value="SOD_Cu/Zn_BS"/>
</dbReference>
<comment type="cofactor">
    <cofactor evidence="1">
        <name>Zn(2+)</name>
        <dbReference type="ChEBI" id="CHEBI:29105"/>
    </cofactor>
    <text evidence="1">Binds 1 zinc ion per subunit.</text>
</comment>
<dbReference type="PANTHER" id="PTHR10003">
    <property type="entry name" value="SUPEROXIDE DISMUTASE CU-ZN -RELATED"/>
    <property type="match status" value="1"/>
</dbReference>
<dbReference type="PROSITE" id="PS00087">
    <property type="entry name" value="SOD_CU_ZN_1"/>
    <property type="match status" value="1"/>
</dbReference>
<dbReference type="GO" id="GO:0004784">
    <property type="term" value="F:superoxide dismutase activity"/>
    <property type="evidence" value="ECO:0007669"/>
    <property type="project" value="UniProtKB-EC"/>
</dbReference>
<dbReference type="EC" id="1.15.1.1" evidence="1"/>
<comment type="catalytic activity">
    <reaction evidence="1">
        <text>2 superoxide + 2 H(+) = H2O2 + O2</text>
        <dbReference type="Rhea" id="RHEA:20696"/>
        <dbReference type="ChEBI" id="CHEBI:15378"/>
        <dbReference type="ChEBI" id="CHEBI:15379"/>
        <dbReference type="ChEBI" id="CHEBI:16240"/>
        <dbReference type="ChEBI" id="CHEBI:18421"/>
        <dbReference type="EC" id="1.15.1.1"/>
    </reaction>
</comment>
<dbReference type="InterPro" id="IPR036423">
    <property type="entry name" value="SOD-like_Cu/Zn_dom_sf"/>
</dbReference>
<evidence type="ECO:0000256" key="1">
    <source>
        <dbReference type="RuleBase" id="RU000393"/>
    </source>
</evidence>
<evidence type="ECO:0000259" key="2">
    <source>
        <dbReference type="Pfam" id="PF00080"/>
    </source>
</evidence>
<gene>
    <name evidence="3" type="ORF">ASIM_LOCUS13495</name>
</gene>
<dbReference type="GO" id="GO:0005507">
    <property type="term" value="F:copper ion binding"/>
    <property type="evidence" value="ECO:0007669"/>
    <property type="project" value="InterPro"/>
</dbReference>
<reference evidence="3 4" key="1">
    <citation type="submission" date="2018-11" db="EMBL/GenBank/DDBJ databases">
        <authorList>
            <consortium name="Pathogen Informatics"/>
        </authorList>
    </citation>
    <scope>NUCLEOTIDE SEQUENCE [LARGE SCALE GENOMIC DNA]</scope>
</reference>
<comment type="similarity">
    <text evidence="1">Belongs to the Cu-Zn superoxide dismutase family.</text>
</comment>
<sequence>MKAKVYMFFAQPNPAQPYLPAGVLNIEQNPGNIRINGMLTGFSQGQHGFHVHESGDLGRGCLDALAHYNPFTKDHGAPGQFFRSIRHVGDLGNLMADRNGNIVILNTFLRVGLFGANSILGRGLVVHANRDDLGLGGDQGSRTTGNAGGRVACGVIGRVVSSHFMLIAN</sequence>
<dbReference type="PROSITE" id="PS00332">
    <property type="entry name" value="SOD_CU_ZN_2"/>
    <property type="match status" value="1"/>
</dbReference>
<dbReference type="Proteomes" id="UP000267096">
    <property type="component" value="Unassembled WGS sequence"/>
</dbReference>
<dbReference type="InterPro" id="IPR024134">
    <property type="entry name" value="SOD_Cu/Zn_/chaperone"/>
</dbReference>
<keyword evidence="4" id="KW-1185">Reference proteome</keyword>
<keyword evidence="1" id="KW-0862">Zinc</keyword>
<proteinExistence type="inferred from homology"/>
<dbReference type="PRINTS" id="PR00068">
    <property type="entry name" value="CUZNDISMTASE"/>
</dbReference>
<dbReference type="SUPFAM" id="SSF49329">
    <property type="entry name" value="Cu,Zn superoxide dismutase-like"/>
    <property type="match status" value="1"/>
</dbReference>
<dbReference type="Gene3D" id="2.60.40.200">
    <property type="entry name" value="Superoxide dismutase, copper/zinc binding domain"/>
    <property type="match status" value="1"/>
</dbReference>
<evidence type="ECO:0000313" key="3">
    <source>
        <dbReference type="EMBL" id="VDK49853.1"/>
    </source>
</evidence>
<comment type="function">
    <text evidence="1">Destroys radicals which are normally produced within the cells and which are toxic to biological systems.</text>
</comment>
<dbReference type="CDD" id="cd00305">
    <property type="entry name" value="Cu-Zn_Superoxide_Dismutase"/>
    <property type="match status" value="1"/>
</dbReference>
<dbReference type="AlphaFoldDB" id="A0A3P6R3B7"/>
<feature type="domain" description="Superoxide dismutase copper/zinc binding" evidence="2">
    <location>
        <begin position="22"/>
        <end position="156"/>
    </location>
</feature>
<comment type="cofactor">
    <cofactor evidence="1">
        <name>Cu cation</name>
        <dbReference type="ChEBI" id="CHEBI:23378"/>
    </cofactor>
    <text evidence="1">Binds 1 copper ion per subunit.</text>
</comment>